<keyword evidence="1" id="KW-0472">Membrane</keyword>
<comment type="caution">
    <text evidence="2">The sequence shown here is derived from an EMBL/GenBank/DDBJ whole genome shotgun (WGS) entry which is preliminary data.</text>
</comment>
<name>A0AAV0R837_9ROSI</name>
<keyword evidence="3" id="KW-1185">Reference proteome</keyword>
<evidence type="ECO:0000256" key="1">
    <source>
        <dbReference type="SAM" id="Phobius"/>
    </source>
</evidence>
<keyword evidence="1" id="KW-0812">Transmembrane</keyword>
<sequence length="77" mass="8257">MILFTGAQPAFAGGRGLLQSRREIMKISQSTLFRRLLLMSLIMVLIFILGAQPTFARRALLAAGEVSGSKSAPGKHG</sequence>
<proteinExistence type="predicted"/>
<evidence type="ECO:0000313" key="3">
    <source>
        <dbReference type="Proteomes" id="UP001154282"/>
    </source>
</evidence>
<accession>A0AAV0R837</accession>
<organism evidence="2 3">
    <name type="scientific">Linum tenue</name>
    <dbReference type="NCBI Taxonomy" id="586396"/>
    <lineage>
        <taxon>Eukaryota</taxon>
        <taxon>Viridiplantae</taxon>
        <taxon>Streptophyta</taxon>
        <taxon>Embryophyta</taxon>
        <taxon>Tracheophyta</taxon>
        <taxon>Spermatophyta</taxon>
        <taxon>Magnoliopsida</taxon>
        <taxon>eudicotyledons</taxon>
        <taxon>Gunneridae</taxon>
        <taxon>Pentapetalae</taxon>
        <taxon>rosids</taxon>
        <taxon>fabids</taxon>
        <taxon>Malpighiales</taxon>
        <taxon>Linaceae</taxon>
        <taxon>Linum</taxon>
    </lineage>
</organism>
<keyword evidence="1" id="KW-1133">Transmembrane helix</keyword>
<reference evidence="2" key="1">
    <citation type="submission" date="2022-08" db="EMBL/GenBank/DDBJ databases">
        <authorList>
            <person name="Gutierrez-Valencia J."/>
        </authorList>
    </citation>
    <scope>NUCLEOTIDE SEQUENCE</scope>
</reference>
<dbReference type="Proteomes" id="UP001154282">
    <property type="component" value="Unassembled WGS sequence"/>
</dbReference>
<feature type="transmembrane region" description="Helical" evidence="1">
    <location>
        <begin position="32"/>
        <end position="51"/>
    </location>
</feature>
<dbReference type="AlphaFoldDB" id="A0AAV0R837"/>
<protein>
    <submittedName>
        <fullName evidence="2">Uncharacterized protein</fullName>
    </submittedName>
</protein>
<gene>
    <name evidence="2" type="ORF">LITE_LOCUS46533</name>
</gene>
<evidence type="ECO:0000313" key="2">
    <source>
        <dbReference type="EMBL" id="CAI0552667.1"/>
    </source>
</evidence>
<dbReference type="EMBL" id="CAMGYJ010000010">
    <property type="protein sequence ID" value="CAI0552667.1"/>
    <property type="molecule type" value="Genomic_DNA"/>
</dbReference>